<keyword evidence="3" id="KW-1185">Reference proteome</keyword>
<evidence type="ECO:0000313" key="3">
    <source>
        <dbReference type="Proteomes" id="UP000051884"/>
    </source>
</evidence>
<reference evidence="2 3" key="1">
    <citation type="journal article" date="2015" name="Genome Announc.">
        <title>Expanding the biotechnology potential of lactobacilli through comparative genomics of 213 strains and associated genera.</title>
        <authorList>
            <person name="Sun Z."/>
            <person name="Harris H.M."/>
            <person name="McCann A."/>
            <person name="Guo C."/>
            <person name="Argimon S."/>
            <person name="Zhang W."/>
            <person name="Yang X."/>
            <person name="Jeffery I.B."/>
            <person name="Cooney J.C."/>
            <person name="Kagawa T.F."/>
            <person name="Liu W."/>
            <person name="Song Y."/>
            <person name="Salvetti E."/>
            <person name="Wrobel A."/>
            <person name="Rasinkangas P."/>
            <person name="Parkhill J."/>
            <person name="Rea M.C."/>
            <person name="O'Sullivan O."/>
            <person name="Ritari J."/>
            <person name="Douillard F.P."/>
            <person name="Paul Ross R."/>
            <person name="Yang R."/>
            <person name="Briner A.E."/>
            <person name="Felis G.E."/>
            <person name="de Vos W.M."/>
            <person name="Barrangou R."/>
            <person name="Klaenhammer T.R."/>
            <person name="Caufield P.W."/>
            <person name="Cui Y."/>
            <person name="Zhang H."/>
            <person name="O'Toole P.W."/>
        </authorList>
    </citation>
    <scope>NUCLEOTIDE SEQUENCE [LARGE SCALE GENOMIC DNA]</scope>
    <source>
        <strain evidence="2 3">DSM 26202</strain>
    </source>
</reference>
<protein>
    <recommendedName>
        <fullName evidence="1">CBS domain-containing protein</fullName>
    </recommendedName>
</protein>
<evidence type="ECO:0000259" key="1">
    <source>
        <dbReference type="Pfam" id="PF00571"/>
    </source>
</evidence>
<sequence length="162" mass="18486">MLFMIDPAVESMLTDHQEKFLIPGSVVANVMDTNNLYHAFLVLTKVRYAKIIVLDKDGKYRGLLSLPMITEQMLETETIDVEKLKHIKVEQVMQTDAPTIVDPYDVELDLHLLTDQPFLPVVADNGDFTGIVTRRELFKAINHLAHDIDEEYDITSKVSDKE</sequence>
<dbReference type="InterPro" id="IPR048125">
    <property type="entry name" value="CBS_CbpB"/>
</dbReference>
<dbReference type="Pfam" id="PF00571">
    <property type="entry name" value="CBS"/>
    <property type="match status" value="1"/>
</dbReference>
<dbReference type="Proteomes" id="UP000051884">
    <property type="component" value="Unassembled WGS sequence"/>
</dbReference>
<dbReference type="EMBL" id="JQCH01000004">
    <property type="protein sequence ID" value="KRO10508.1"/>
    <property type="molecule type" value="Genomic_DNA"/>
</dbReference>
<proteinExistence type="predicted"/>
<dbReference type="InterPro" id="IPR000644">
    <property type="entry name" value="CBS_dom"/>
</dbReference>
<dbReference type="CDD" id="cd04643">
    <property type="entry name" value="CBS_pair_bac"/>
    <property type="match status" value="1"/>
</dbReference>
<dbReference type="SUPFAM" id="SSF54631">
    <property type="entry name" value="CBS-domain pair"/>
    <property type="match status" value="1"/>
</dbReference>
<organism evidence="2 3">
    <name type="scientific">Paucilactobacillus hokkaidonensis</name>
    <dbReference type="NCBI Taxonomy" id="1193095"/>
    <lineage>
        <taxon>Bacteria</taxon>
        <taxon>Bacillati</taxon>
        <taxon>Bacillota</taxon>
        <taxon>Bacilli</taxon>
        <taxon>Lactobacillales</taxon>
        <taxon>Lactobacillaceae</taxon>
        <taxon>Paucilactobacillus</taxon>
    </lineage>
</organism>
<comment type="caution">
    <text evidence="2">The sequence shown here is derived from an EMBL/GenBank/DDBJ whole genome shotgun (WGS) entry which is preliminary data.</text>
</comment>
<dbReference type="Gene3D" id="3.10.580.10">
    <property type="entry name" value="CBS-domain"/>
    <property type="match status" value="1"/>
</dbReference>
<name>A0ABR5Q7E3_9LACO</name>
<evidence type="ECO:0000313" key="2">
    <source>
        <dbReference type="EMBL" id="KRO10508.1"/>
    </source>
</evidence>
<gene>
    <name evidence="2" type="ORF">IV59_GL001605</name>
</gene>
<accession>A0ABR5Q7E3</accession>
<dbReference type="NCBIfam" id="NF041630">
    <property type="entry name" value="CBS_CbpB"/>
    <property type="match status" value="1"/>
</dbReference>
<dbReference type="InterPro" id="IPR046342">
    <property type="entry name" value="CBS_dom_sf"/>
</dbReference>
<feature type="domain" description="CBS" evidence="1">
    <location>
        <begin position="117"/>
        <end position="142"/>
    </location>
</feature>